<evidence type="ECO:0000313" key="3">
    <source>
        <dbReference type="Proteomes" id="UP000292424"/>
    </source>
</evidence>
<protein>
    <submittedName>
        <fullName evidence="2">DUF4230 domain-containing protein</fullName>
    </submittedName>
</protein>
<feature type="transmembrane region" description="Helical" evidence="1">
    <location>
        <begin position="7"/>
        <end position="25"/>
    </location>
</feature>
<gene>
    <name evidence="2" type="ORF">E0W69_018955</name>
</gene>
<name>A0A5P2G491_9BACT</name>
<keyword evidence="1" id="KW-1133">Transmembrane helix</keyword>
<keyword evidence="1" id="KW-0812">Transmembrane</keyword>
<keyword evidence="1" id="KW-0472">Membrane</keyword>
<keyword evidence="3" id="KW-1185">Reference proteome</keyword>
<dbReference type="KEGG" id="arac:E0W69_018955"/>
<proteinExistence type="predicted"/>
<dbReference type="Pfam" id="PF14014">
    <property type="entry name" value="DUF4230"/>
    <property type="match status" value="1"/>
</dbReference>
<reference evidence="2 3" key="1">
    <citation type="submission" date="2019-09" db="EMBL/GenBank/DDBJ databases">
        <title>Complete genome sequence of Arachidicoccus sp. B3-10 isolated from apple orchard soil.</title>
        <authorList>
            <person name="Kim H.S."/>
            <person name="Han K.-I."/>
            <person name="Suh M.K."/>
            <person name="Lee K.C."/>
            <person name="Eom M.K."/>
            <person name="Kim J.-S."/>
            <person name="Kang S.W."/>
            <person name="Sin Y."/>
            <person name="Lee J.-S."/>
        </authorList>
    </citation>
    <scope>NUCLEOTIDE SEQUENCE [LARGE SCALE GENOMIC DNA]</scope>
    <source>
        <strain evidence="2 3">B3-10</strain>
    </source>
</reference>
<dbReference type="Proteomes" id="UP000292424">
    <property type="component" value="Chromosome"/>
</dbReference>
<dbReference type="InterPro" id="IPR025324">
    <property type="entry name" value="DUF4230"/>
</dbReference>
<evidence type="ECO:0000256" key="1">
    <source>
        <dbReference type="SAM" id="Phobius"/>
    </source>
</evidence>
<dbReference type="EMBL" id="CP044016">
    <property type="protein sequence ID" value="QES90644.1"/>
    <property type="molecule type" value="Genomic_DNA"/>
</dbReference>
<dbReference type="RefSeq" id="WP_131331630.1">
    <property type="nucleotide sequence ID" value="NZ_CP044016.1"/>
</dbReference>
<accession>A0A5P2G491</accession>
<dbReference type="AlphaFoldDB" id="A0A5P2G491"/>
<evidence type="ECO:0000313" key="2">
    <source>
        <dbReference type="EMBL" id="QES90644.1"/>
    </source>
</evidence>
<sequence length="205" mass="23509">MRRSFSVFLILGLVIIVGILAYFLGRKANVPAKETFISNTTFVKHIAELSSLEVQGTATLNRTNLQNDGSFSDAMRRMFLENTVHLTVPYIAKYGVNLQEQNISINEKDSLVTILLPQPKLLSYELRLDKADANTKKGLLQSSSDQEYSDVDKSLYTKTRQQMENNPTYIKRSQDKISQILREYYTPFHYKVNVIFDQNLNTTNQ</sequence>
<dbReference type="OrthoDB" id="658690at2"/>
<organism evidence="2 3">
    <name type="scientific">Rhizosphaericola mali</name>
    <dbReference type="NCBI Taxonomy" id="2545455"/>
    <lineage>
        <taxon>Bacteria</taxon>
        <taxon>Pseudomonadati</taxon>
        <taxon>Bacteroidota</taxon>
        <taxon>Chitinophagia</taxon>
        <taxon>Chitinophagales</taxon>
        <taxon>Chitinophagaceae</taxon>
        <taxon>Rhizosphaericola</taxon>
    </lineage>
</organism>